<reference evidence="1" key="1">
    <citation type="submission" date="2020-12" db="EMBL/GenBank/DDBJ databases">
        <title>Draft Genome of Candida africana.</title>
        <authorList>
            <person name="Ayanbimpe G.M."/>
            <person name="Enweani I.B."/>
            <person name="Aguiyi J.C."/>
            <person name="Nnadi U.P."/>
            <person name="Izam Y."/>
            <person name="Ubani A."/>
            <person name="Ngene A.C."/>
        </authorList>
    </citation>
    <scope>NUCLEOTIDE SEQUENCE</scope>
    <source>
        <strain evidence="1">CEC4854</strain>
    </source>
</reference>
<proteinExistence type="predicted"/>
<accession>A0ACB7FUH2</accession>
<dbReference type="EMBL" id="JAENJO010000001">
    <property type="protein sequence ID" value="KAG8204605.1"/>
    <property type="molecule type" value="Genomic_DNA"/>
</dbReference>
<protein>
    <submittedName>
        <fullName evidence="1">CPH1</fullName>
    </submittedName>
</protein>
<gene>
    <name evidence="1" type="primary">CPH1</name>
    <name evidence="1" type="ORF">GWM34_00408</name>
</gene>
<dbReference type="Proteomes" id="UP000742417">
    <property type="component" value="Unassembled WGS sequence"/>
</dbReference>
<evidence type="ECO:0000313" key="2">
    <source>
        <dbReference type="Proteomes" id="UP000742417"/>
    </source>
</evidence>
<name>A0ACB7FUH2_9ASCO</name>
<keyword evidence="2" id="KW-1185">Reference proteome</keyword>
<evidence type="ECO:0000313" key="1">
    <source>
        <dbReference type="EMBL" id="KAG8204605.1"/>
    </source>
</evidence>
<feature type="non-terminal residue" evidence="1">
    <location>
        <position position="1"/>
    </location>
</feature>
<organism evidence="1 2">
    <name type="scientific">Candida africana</name>
    <dbReference type="NCBI Taxonomy" id="241526"/>
    <lineage>
        <taxon>Eukaryota</taxon>
        <taxon>Fungi</taxon>
        <taxon>Dikarya</taxon>
        <taxon>Ascomycota</taxon>
        <taxon>Saccharomycotina</taxon>
        <taxon>Pichiomycetes</taxon>
        <taxon>Debaryomycetaceae</taxon>
        <taxon>Candida/Lodderomyces clade</taxon>
        <taxon>Candida</taxon>
    </lineage>
</organism>
<sequence>MSITKTYNGDPTSLVPTQLVKESLRLIEDLKFFLATAPANWQENQVIRRYYLNHDEGFVSCVYWNNLYFITGTDIVRCIVYKFEHFGRKIIDRKKFEEGIFSDLRNLKCGADAILEPPRSEFLEFLFKNSCLRTQKKQKVFFWFNVPHDKLMADALERDLKKEKMGQRPTTMAHREPALSFHYDESSSLYTQLGKHMETQKRINDAATSSTSNTATTLTDTGVSSGLNNTTSGGGSDSATSTHNNNEASTKPSNGSEKSSPEYTTTARGRDEFGFLNEATPSQYKANSDYEDDFPLDYINQTTQNSEDYITLDANYQAGSYANMIEDNYDSFLDATLFIPPSLGVPTGTAATATTSNQVAFNDEYLIEQAQPIRTPLPPISSSTISGLLQPKSAAKFFSLQSANGGEEFFPAYQNDPSTANAGFVPPISAKYATQFATRQVATPTYIKAIPQTGAAAATGNGGQPQQYYDQTTGNAFYPAEIPVLYNVVHPESEYWTNNSGAVATTAAAAAPMYDASGFPIPINQSYMVMNEHEMVPYQYMNSNGAMIGMIPPHQQQQQQQQQIAMGYQSMLRQQQQQQQQQQQPSSTMTKKKKQIHSFNNNKSLSSNGGGITKKSHDNNNHSKDKTLYGSLNDVVNSKVTKVINKEEVKQSQA</sequence>
<comment type="caution">
    <text evidence="1">The sequence shown here is derived from an EMBL/GenBank/DDBJ whole genome shotgun (WGS) entry which is preliminary data.</text>
</comment>